<keyword evidence="3" id="KW-0238">DNA-binding</keyword>
<evidence type="ECO:0000259" key="5">
    <source>
        <dbReference type="PROSITE" id="PS50931"/>
    </source>
</evidence>
<feature type="domain" description="HTH lysR-type" evidence="5">
    <location>
        <begin position="10"/>
        <end position="67"/>
    </location>
</feature>
<dbReference type="FunFam" id="1.10.10.10:FF:000001">
    <property type="entry name" value="LysR family transcriptional regulator"/>
    <property type="match status" value="1"/>
</dbReference>
<comment type="caution">
    <text evidence="6">The sequence shown here is derived from an EMBL/GenBank/DDBJ whole genome shotgun (WGS) entry which is preliminary data.</text>
</comment>
<dbReference type="SUPFAM" id="SSF46785">
    <property type="entry name" value="Winged helix' DNA-binding domain"/>
    <property type="match status" value="1"/>
</dbReference>
<sequence>MSPGLKPEDIDLRLVRYVTVLAEELHFGHAADRLHIAQQTLSAQISRLEQRLGTALFVRDRRHVALTDAGAVFVAGGRKLLDSSATLLMEVCASGRPIRLDVITEGLTTGLIAQHVRTRLPEITLEVVQRQGLVGSLEHVSRGEIDLAFGRVTGVPPIWKGTFRCLLVRLEPMGVVLPENHVLAAGDVVRLGQLRDFPVLLHTAVEARDWEGWNTALVEHFGLTVGRRLHGHGRAAANAAALAYGMPTLAPVRAPLPEGLLVRELHDPIPLCPMWLVWRDTDRSVRAPKRAADLDAVIEEVDRLARDQGWRDLPSQPWWLPETDRAELGDLLSPR</sequence>
<evidence type="ECO:0000256" key="3">
    <source>
        <dbReference type="ARBA" id="ARBA00023125"/>
    </source>
</evidence>
<dbReference type="Pfam" id="PF03466">
    <property type="entry name" value="LysR_substrate"/>
    <property type="match status" value="1"/>
</dbReference>
<keyword evidence="4" id="KW-0804">Transcription</keyword>
<dbReference type="SUPFAM" id="SSF53850">
    <property type="entry name" value="Periplasmic binding protein-like II"/>
    <property type="match status" value="1"/>
</dbReference>
<dbReference type="GO" id="GO:0003700">
    <property type="term" value="F:DNA-binding transcription factor activity"/>
    <property type="evidence" value="ECO:0007669"/>
    <property type="project" value="InterPro"/>
</dbReference>
<dbReference type="RefSeq" id="WP_102935258.1">
    <property type="nucleotide sequence ID" value="NZ_LJIW01000001.1"/>
</dbReference>
<dbReference type="PRINTS" id="PR00039">
    <property type="entry name" value="HTHLYSR"/>
</dbReference>
<dbReference type="PANTHER" id="PTHR30346:SF0">
    <property type="entry name" value="HCA OPERON TRANSCRIPTIONAL ACTIVATOR HCAR"/>
    <property type="match status" value="1"/>
</dbReference>
<accession>A0A2J7ZEY3</accession>
<dbReference type="AlphaFoldDB" id="A0A2J7ZEY3"/>
<dbReference type="Gene3D" id="1.10.10.10">
    <property type="entry name" value="Winged helix-like DNA-binding domain superfamily/Winged helix DNA-binding domain"/>
    <property type="match status" value="1"/>
</dbReference>
<dbReference type="PANTHER" id="PTHR30346">
    <property type="entry name" value="TRANSCRIPTIONAL DUAL REGULATOR HCAR-RELATED"/>
    <property type="match status" value="1"/>
</dbReference>
<dbReference type="InterPro" id="IPR000847">
    <property type="entry name" value="LysR_HTH_N"/>
</dbReference>
<dbReference type="GO" id="GO:0032993">
    <property type="term" value="C:protein-DNA complex"/>
    <property type="evidence" value="ECO:0007669"/>
    <property type="project" value="TreeGrafter"/>
</dbReference>
<evidence type="ECO:0000313" key="7">
    <source>
        <dbReference type="Proteomes" id="UP000236520"/>
    </source>
</evidence>
<organism evidence="6 7">
    <name type="scientific">Streptomyces malaysiensis</name>
    <dbReference type="NCBI Taxonomy" id="92644"/>
    <lineage>
        <taxon>Bacteria</taxon>
        <taxon>Bacillati</taxon>
        <taxon>Actinomycetota</taxon>
        <taxon>Actinomycetes</taxon>
        <taxon>Kitasatosporales</taxon>
        <taxon>Streptomycetaceae</taxon>
        <taxon>Streptomyces</taxon>
        <taxon>Streptomyces violaceusniger group</taxon>
    </lineage>
</organism>
<dbReference type="InterPro" id="IPR036388">
    <property type="entry name" value="WH-like_DNA-bd_sf"/>
</dbReference>
<reference evidence="6 7" key="1">
    <citation type="submission" date="2015-09" db="EMBL/GenBank/DDBJ databases">
        <title>Genome sequence, genome mining and natural product profiling of a biocontrol bacterium Streptomyces malaysiensis F913.</title>
        <authorList>
            <person name="Xu Y."/>
            <person name="Wei J."/>
            <person name="Xie J."/>
            <person name="Li T."/>
            <person name="Zhou Z."/>
        </authorList>
    </citation>
    <scope>NUCLEOTIDE SEQUENCE [LARGE SCALE GENOMIC DNA]</scope>
    <source>
        <strain evidence="6 7">F913</strain>
    </source>
</reference>
<dbReference type="InterPro" id="IPR005119">
    <property type="entry name" value="LysR_subst-bd"/>
</dbReference>
<evidence type="ECO:0000256" key="4">
    <source>
        <dbReference type="ARBA" id="ARBA00023163"/>
    </source>
</evidence>
<dbReference type="InterPro" id="IPR036390">
    <property type="entry name" value="WH_DNA-bd_sf"/>
</dbReference>
<proteinExistence type="inferred from homology"/>
<dbReference type="GO" id="GO:0003677">
    <property type="term" value="F:DNA binding"/>
    <property type="evidence" value="ECO:0007669"/>
    <property type="project" value="UniProtKB-KW"/>
</dbReference>
<evidence type="ECO:0000256" key="1">
    <source>
        <dbReference type="ARBA" id="ARBA00009437"/>
    </source>
</evidence>
<dbReference type="PROSITE" id="PS50931">
    <property type="entry name" value="HTH_LYSR"/>
    <property type="match status" value="1"/>
</dbReference>
<evidence type="ECO:0000256" key="2">
    <source>
        <dbReference type="ARBA" id="ARBA00023015"/>
    </source>
</evidence>
<dbReference type="Proteomes" id="UP000236520">
    <property type="component" value="Unassembled WGS sequence"/>
</dbReference>
<name>A0A2J7ZEY3_STRMQ</name>
<dbReference type="Gene3D" id="3.40.190.10">
    <property type="entry name" value="Periplasmic binding protein-like II"/>
    <property type="match status" value="2"/>
</dbReference>
<keyword evidence="2" id="KW-0805">Transcription regulation</keyword>
<dbReference type="Pfam" id="PF00126">
    <property type="entry name" value="HTH_1"/>
    <property type="match status" value="1"/>
</dbReference>
<evidence type="ECO:0000313" key="6">
    <source>
        <dbReference type="EMBL" id="PNG98827.1"/>
    </source>
</evidence>
<keyword evidence="7" id="KW-1185">Reference proteome</keyword>
<comment type="similarity">
    <text evidence="1">Belongs to the LysR transcriptional regulatory family.</text>
</comment>
<dbReference type="EMBL" id="LJIW01000001">
    <property type="protein sequence ID" value="PNG98827.1"/>
    <property type="molecule type" value="Genomic_DNA"/>
</dbReference>
<protein>
    <recommendedName>
        <fullName evidence="5">HTH lysR-type domain-containing protein</fullName>
    </recommendedName>
</protein>
<gene>
    <name evidence="6" type="ORF">SMF913_14852</name>
</gene>